<name>A0A940WM16_9ACTN</name>
<gene>
    <name evidence="1" type="ORF">JOL79_07025</name>
</gene>
<dbReference type="Proteomes" id="UP000674234">
    <property type="component" value="Unassembled WGS sequence"/>
</dbReference>
<comment type="caution">
    <text evidence="1">The sequence shown here is derived from an EMBL/GenBank/DDBJ whole genome shotgun (WGS) entry which is preliminary data.</text>
</comment>
<dbReference type="AlphaFoldDB" id="A0A940WM16"/>
<protein>
    <submittedName>
        <fullName evidence="1">Uncharacterized protein</fullName>
    </submittedName>
</protein>
<organism evidence="1 2">
    <name type="scientific">Microbispora oryzae</name>
    <dbReference type="NCBI Taxonomy" id="2806554"/>
    <lineage>
        <taxon>Bacteria</taxon>
        <taxon>Bacillati</taxon>
        <taxon>Actinomycetota</taxon>
        <taxon>Actinomycetes</taxon>
        <taxon>Streptosporangiales</taxon>
        <taxon>Streptosporangiaceae</taxon>
        <taxon>Microbispora</taxon>
    </lineage>
</organism>
<dbReference type="RefSeq" id="WP_210154862.1">
    <property type="nucleotide sequence ID" value="NZ_JAFCNB010000003.1"/>
</dbReference>
<evidence type="ECO:0000313" key="1">
    <source>
        <dbReference type="EMBL" id="MBP2703551.1"/>
    </source>
</evidence>
<sequence>MNDREARRRARRRRQGAAPLLDAAELAARGALVDLADWTDDGSDEQQAQLVAELRYVGSILLQRAPAGWTFTPRAAAGEWAEQARQAGGGAEALPSGMTPLF</sequence>
<keyword evidence="2" id="KW-1185">Reference proteome</keyword>
<dbReference type="EMBL" id="JAFCNB010000003">
    <property type="protein sequence ID" value="MBP2703551.1"/>
    <property type="molecule type" value="Genomic_DNA"/>
</dbReference>
<accession>A0A940WM16</accession>
<evidence type="ECO:0000313" key="2">
    <source>
        <dbReference type="Proteomes" id="UP000674234"/>
    </source>
</evidence>
<proteinExistence type="predicted"/>
<reference evidence="1" key="1">
    <citation type="submission" date="2021-02" db="EMBL/GenBank/DDBJ databases">
        <title>Draft genome sequence of Microbispora sp. RL4-1S isolated from rice leaves in Thailand.</title>
        <authorList>
            <person name="Muangham S."/>
            <person name="Duangmal K."/>
        </authorList>
    </citation>
    <scope>NUCLEOTIDE SEQUENCE</scope>
    <source>
        <strain evidence="1">RL4-1S</strain>
    </source>
</reference>